<evidence type="ECO:0000313" key="3">
    <source>
        <dbReference type="EMBL" id="KAJ9705248.1"/>
    </source>
</evidence>
<keyword evidence="4" id="KW-1185">Reference proteome</keyword>
<organism evidence="3 4">
    <name type="scientific">Vitis rotundifolia</name>
    <name type="common">Muscadine grape</name>
    <dbReference type="NCBI Taxonomy" id="103349"/>
    <lineage>
        <taxon>Eukaryota</taxon>
        <taxon>Viridiplantae</taxon>
        <taxon>Streptophyta</taxon>
        <taxon>Embryophyta</taxon>
        <taxon>Tracheophyta</taxon>
        <taxon>Spermatophyta</taxon>
        <taxon>Magnoliopsida</taxon>
        <taxon>eudicotyledons</taxon>
        <taxon>Gunneridae</taxon>
        <taxon>Pentapetalae</taxon>
        <taxon>rosids</taxon>
        <taxon>Vitales</taxon>
        <taxon>Vitaceae</taxon>
        <taxon>Viteae</taxon>
        <taxon>Vitis</taxon>
    </lineage>
</organism>
<dbReference type="GO" id="GO:0003746">
    <property type="term" value="F:translation elongation factor activity"/>
    <property type="evidence" value="ECO:0007669"/>
    <property type="project" value="InterPro"/>
</dbReference>
<comment type="caution">
    <text evidence="3">The sequence shown here is derived from an EMBL/GenBank/DDBJ whole genome shotgun (WGS) entry which is preliminary data.</text>
</comment>
<evidence type="ECO:0000256" key="1">
    <source>
        <dbReference type="ARBA" id="ARBA00025453"/>
    </source>
</evidence>
<feature type="compositionally biased region" description="Polar residues" evidence="2">
    <location>
        <begin position="255"/>
        <end position="268"/>
    </location>
</feature>
<dbReference type="PANTHER" id="PTHR11741">
    <property type="entry name" value="ELONGATION FACTOR TS"/>
    <property type="match status" value="1"/>
</dbReference>
<comment type="function">
    <text evidence="1">Associates with the EF-Tu.GDP complex and induces the exchange of GDP to GTP. It remains bound to the aminoacyl-tRNA.EF-Tu.GTP complex up to the GTP hydrolysis stage on the ribosome.</text>
</comment>
<dbReference type="InterPro" id="IPR009060">
    <property type="entry name" value="UBA-like_sf"/>
</dbReference>
<proteinExistence type="predicted"/>
<name>A0AA39E1Z8_VITRO</name>
<dbReference type="GO" id="GO:0070125">
    <property type="term" value="P:mitochondrial translational elongation"/>
    <property type="evidence" value="ECO:0007669"/>
    <property type="project" value="TreeGrafter"/>
</dbReference>
<dbReference type="GO" id="GO:0005739">
    <property type="term" value="C:mitochondrion"/>
    <property type="evidence" value="ECO:0007669"/>
    <property type="project" value="GOC"/>
</dbReference>
<dbReference type="InterPro" id="IPR036402">
    <property type="entry name" value="EF-Ts_dimer_sf"/>
</dbReference>
<feature type="region of interest" description="Disordered" evidence="2">
    <location>
        <begin position="249"/>
        <end position="268"/>
    </location>
</feature>
<evidence type="ECO:0000313" key="4">
    <source>
        <dbReference type="Proteomes" id="UP001168098"/>
    </source>
</evidence>
<reference evidence="3 4" key="1">
    <citation type="journal article" date="2023" name="BMC Biotechnol.">
        <title>Vitis rotundifolia cv Carlos genome sequencing.</title>
        <authorList>
            <person name="Huff M."/>
            <person name="Hulse-Kemp A."/>
            <person name="Scheffler B."/>
            <person name="Youngblood R."/>
            <person name="Simpson S."/>
            <person name="Babiker E."/>
            <person name="Staton M."/>
        </authorList>
    </citation>
    <scope>NUCLEOTIDE SEQUENCE [LARGE SCALE GENOMIC DNA]</scope>
    <source>
        <tissue evidence="3">Leaf</tissue>
    </source>
</reference>
<dbReference type="Gene3D" id="3.30.479.20">
    <property type="entry name" value="Elongation factor Ts, dimerisation domain"/>
    <property type="match status" value="1"/>
</dbReference>
<gene>
    <name evidence="3" type="ORF">PVL29_003353</name>
</gene>
<dbReference type="Proteomes" id="UP001168098">
    <property type="component" value="Unassembled WGS sequence"/>
</dbReference>
<dbReference type="InterPro" id="IPR001816">
    <property type="entry name" value="Transl_elong_EFTs/EF1B"/>
</dbReference>
<evidence type="ECO:0008006" key="5">
    <source>
        <dbReference type="Google" id="ProtNLM"/>
    </source>
</evidence>
<dbReference type="PANTHER" id="PTHR11741:SF10">
    <property type="entry name" value="POLYPROTEIN OF EF-TS, CHLOROPLASTIC"/>
    <property type="match status" value="1"/>
</dbReference>
<protein>
    <recommendedName>
        <fullName evidence="5">EF-TsMt</fullName>
    </recommendedName>
</protein>
<evidence type="ECO:0000256" key="2">
    <source>
        <dbReference type="SAM" id="MobiDB-lite"/>
    </source>
</evidence>
<sequence>MRPPRFIVQSSDISHGVLHFILLQERMMEELKKQTAATLPSAPGKEQPSVVAINDTAEKLPTVTISTASVKQLSEEMMNYKKALSETGRDLQKAQEYLRKKDPSIAVWKSSKFAAEGRIGSYIHDSHIGVLIEVNCETDFVVPKTLFAVIIDGVHEEGRSMARKNPAETGERCKFLHVTQQQPKPSVSGFGAQTSSNFRHTNVQQRRSNPFGFGVQSNSLSKGTADFGSKQNHFKPFENLVRFSLLTTGSSSSSFRQPDNQAPQVHRS</sequence>
<dbReference type="Gene3D" id="1.10.8.10">
    <property type="entry name" value="DNA helicase RuvA subunit, C-terminal domain"/>
    <property type="match status" value="1"/>
</dbReference>
<accession>A0AA39E1Z8</accession>
<dbReference type="SUPFAM" id="SSF54713">
    <property type="entry name" value="Elongation factor Ts (EF-Ts), dimerisation domain"/>
    <property type="match status" value="1"/>
</dbReference>
<dbReference type="SUPFAM" id="SSF46934">
    <property type="entry name" value="UBA-like"/>
    <property type="match status" value="1"/>
</dbReference>
<dbReference type="AlphaFoldDB" id="A0AA39E1Z8"/>
<dbReference type="EMBL" id="JARBHA010000003">
    <property type="protein sequence ID" value="KAJ9705248.1"/>
    <property type="molecule type" value="Genomic_DNA"/>
</dbReference>